<protein>
    <submittedName>
        <fullName evidence="2">DUF805 domain-containing protein</fullName>
    </submittedName>
</protein>
<feature type="transmembrane region" description="Helical" evidence="1">
    <location>
        <begin position="112"/>
        <end position="131"/>
    </location>
</feature>
<sequence length="147" mass="16355">MTAVRTCLTEKYASFQGRARRSEYWWFILFVVILCVVSSLIWWVLYLLVSLALLAPALGAGFRRLQDTGRPGWYILIPFGLSVLTSLLAPTLPDPDTIAATGELPDMGGTLLFSLLSIVQLVISLVFLWWLTRPSQPETNAYGPPPV</sequence>
<dbReference type="InterPro" id="IPR008523">
    <property type="entry name" value="DUF805"/>
</dbReference>
<comment type="caution">
    <text evidence="2">The sequence shown here is derived from an EMBL/GenBank/DDBJ whole genome shotgun (WGS) entry which is preliminary data.</text>
</comment>
<keyword evidence="3" id="KW-1185">Reference proteome</keyword>
<dbReference type="EMBL" id="JBHDIY010000002">
    <property type="protein sequence ID" value="MFL4468622.1"/>
    <property type="molecule type" value="Genomic_DNA"/>
</dbReference>
<dbReference type="Pfam" id="PF05656">
    <property type="entry name" value="DUF805"/>
    <property type="match status" value="1"/>
</dbReference>
<keyword evidence="1" id="KW-0472">Membrane</keyword>
<evidence type="ECO:0000256" key="1">
    <source>
        <dbReference type="SAM" id="Phobius"/>
    </source>
</evidence>
<gene>
    <name evidence="2" type="ORF">ACERZ8_01560</name>
</gene>
<dbReference type="RefSeq" id="WP_407594126.1">
    <property type="nucleotide sequence ID" value="NZ_JBHDIY010000002.1"/>
</dbReference>
<dbReference type="Proteomes" id="UP001627408">
    <property type="component" value="Unassembled WGS sequence"/>
</dbReference>
<keyword evidence="1" id="KW-1133">Transmembrane helix</keyword>
<organism evidence="2 3">
    <name type="scientific">Tateyamaria armeniaca</name>
    <dbReference type="NCBI Taxonomy" id="2518930"/>
    <lineage>
        <taxon>Bacteria</taxon>
        <taxon>Pseudomonadati</taxon>
        <taxon>Pseudomonadota</taxon>
        <taxon>Alphaproteobacteria</taxon>
        <taxon>Rhodobacterales</taxon>
        <taxon>Roseobacteraceae</taxon>
        <taxon>Tateyamaria</taxon>
    </lineage>
</organism>
<feature type="transmembrane region" description="Helical" evidence="1">
    <location>
        <begin position="73"/>
        <end position="92"/>
    </location>
</feature>
<keyword evidence="1" id="KW-0812">Transmembrane</keyword>
<dbReference type="PANTHER" id="PTHR34980">
    <property type="entry name" value="INNER MEMBRANE PROTEIN-RELATED-RELATED"/>
    <property type="match status" value="1"/>
</dbReference>
<evidence type="ECO:0000313" key="3">
    <source>
        <dbReference type="Proteomes" id="UP001627408"/>
    </source>
</evidence>
<name>A0ABW8UNV0_9RHOB</name>
<feature type="transmembrane region" description="Helical" evidence="1">
    <location>
        <begin position="24"/>
        <end position="53"/>
    </location>
</feature>
<reference evidence="2 3" key="1">
    <citation type="submission" date="2024-08" db="EMBL/GenBank/DDBJ databases">
        <title>Tateyamaria sp. nov., isolated from marine algae.</title>
        <authorList>
            <person name="Choi B.J."/>
            <person name="Kim J.M."/>
            <person name="Lee J.K."/>
            <person name="Choi D.G."/>
            <person name="Bayburt H."/>
            <person name="Baek J.H."/>
            <person name="Han D.M."/>
            <person name="Jeon C.O."/>
        </authorList>
    </citation>
    <scope>NUCLEOTIDE SEQUENCE [LARGE SCALE GENOMIC DNA]</scope>
    <source>
        <strain evidence="2 3">KMU-156</strain>
    </source>
</reference>
<evidence type="ECO:0000313" key="2">
    <source>
        <dbReference type="EMBL" id="MFL4468622.1"/>
    </source>
</evidence>
<proteinExistence type="predicted"/>
<accession>A0ABW8UNV0</accession>
<dbReference type="PANTHER" id="PTHR34980:SF2">
    <property type="entry name" value="INNER MEMBRANE PROTEIN YHAH-RELATED"/>
    <property type="match status" value="1"/>
</dbReference>